<comment type="caution">
    <text evidence="9">The sequence shown here is derived from an EMBL/GenBank/DDBJ whole genome shotgun (WGS) entry which is preliminary data.</text>
</comment>
<proteinExistence type="predicted"/>
<evidence type="ECO:0000259" key="7">
    <source>
        <dbReference type="Pfam" id="PF03553"/>
    </source>
</evidence>
<dbReference type="PANTHER" id="PTHR37821">
    <property type="entry name" value="AMINO ACID TRANSPORTER YUIF-RELATED"/>
    <property type="match status" value="1"/>
</dbReference>
<dbReference type="InterPro" id="IPR018461">
    <property type="entry name" value="Na/H_Antiport_NhaC-like_C"/>
</dbReference>
<dbReference type="Proteomes" id="UP001597452">
    <property type="component" value="Unassembled WGS sequence"/>
</dbReference>
<feature type="transmembrane region" description="Helical" evidence="6">
    <location>
        <begin position="142"/>
        <end position="162"/>
    </location>
</feature>
<dbReference type="InterPro" id="IPR032813">
    <property type="entry name" value="Na_H_antiport_N"/>
</dbReference>
<dbReference type="RefSeq" id="WP_054754415.1">
    <property type="nucleotide sequence ID" value="NZ_JBHUMZ010000022.1"/>
</dbReference>
<evidence type="ECO:0000256" key="5">
    <source>
        <dbReference type="ARBA" id="ARBA00023136"/>
    </source>
</evidence>
<evidence type="ECO:0000313" key="9">
    <source>
        <dbReference type="EMBL" id="MFD2639226.1"/>
    </source>
</evidence>
<keyword evidence="2" id="KW-1003">Cell membrane</keyword>
<organism evidence="9 10">
    <name type="scientific">Piscibacillus salipiscarius</name>
    <dbReference type="NCBI Taxonomy" id="299480"/>
    <lineage>
        <taxon>Bacteria</taxon>
        <taxon>Bacillati</taxon>
        <taxon>Bacillota</taxon>
        <taxon>Bacilli</taxon>
        <taxon>Bacillales</taxon>
        <taxon>Bacillaceae</taxon>
        <taxon>Piscibacillus</taxon>
    </lineage>
</organism>
<evidence type="ECO:0000256" key="4">
    <source>
        <dbReference type="ARBA" id="ARBA00022989"/>
    </source>
</evidence>
<feature type="transmembrane region" description="Helical" evidence="6">
    <location>
        <begin position="289"/>
        <end position="309"/>
    </location>
</feature>
<dbReference type="EMBL" id="JBHUMZ010000022">
    <property type="protein sequence ID" value="MFD2639226.1"/>
    <property type="molecule type" value="Genomic_DNA"/>
</dbReference>
<evidence type="ECO:0000256" key="1">
    <source>
        <dbReference type="ARBA" id="ARBA00004651"/>
    </source>
</evidence>
<name>A0ABW5QB90_9BACI</name>
<evidence type="ECO:0000259" key="8">
    <source>
        <dbReference type="Pfam" id="PF13726"/>
    </source>
</evidence>
<keyword evidence="10" id="KW-1185">Reference proteome</keyword>
<feature type="transmembrane region" description="Helical" evidence="6">
    <location>
        <begin position="56"/>
        <end position="77"/>
    </location>
</feature>
<keyword evidence="4 6" id="KW-1133">Transmembrane helix</keyword>
<feature type="transmembrane region" description="Helical" evidence="6">
    <location>
        <begin position="329"/>
        <end position="360"/>
    </location>
</feature>
<keyword evidence="5 6" id="KW-0472">Membrane</keyword>
<feature type="transmembrane region" description="Helical" evidence="6">
    <location>
        <begin position="182"/>
        <end position="203"/>
    </location>
</feature>
<comment type="subcellular location">
    <subcellularLocation>
        <location evidence="1">Cell membrane</location>
        <topology evidence="1">Multi-pass membrane protein</topology>
    </subcellularLocation>
</comment>
<feature type="transmembrane region" description="Helical" evidence="6">
    <location>
        <begin position="411"/>
        <end position="436"/>
    </location>
</feature>
<dbReference type="InterPro" id="IPR052576">
    <property type="entry name" value="AA_Transporter-Related"/>
</dbReference>
<evidence type="ECO:0000313" key="10">
    <source>
        <dbReference type="Proteomes" id="UP001597452"/>
    </source>
</evidence>
<feature type="transmembrane region" description="Helical" evidence="6">
    <location>
        <begin position="7"/>
        <end position="36"/>
    </location>
</feature>
<feature type="transmembrane region" description="Helical" evidence="6">
    <location>
        <begin position="235"/>
        <end position="253"/>
    </location>
</feature>
<dbReference type="Pfam" id="PF03553">
    <property type="entry name" value="Na_H_antiporter"/>
    <property type="match status" value="1"/>
</dbReference>
<sequence length="437" mass="45986">MASAVIISVIILTILSLLKVNVLVAIVISAFSAGLIADLSFTETVEMFVTNMGGSANTALSYVLLGGFAAAIAYTGITKGIVQFLRRAVKGKRGFMLIAIAIIASFSQNLVPVHIAFIPILIPPLIALFDKMQLDRRAVATSLTFGLKAPYVMLPVGFGLIFHETIQDSMKESGVELTVGQIASSMFIPGLGMIVGLLIAIFITYRKKRDYSQVTPEGQPSDIEEIDDEPFKFELKHLMTMIAIVAALVVQILSGEMVLGALTGLVLMFLLVAVPFNESEQIMSKGITMMGMIAFIMLAASGFAGILDGTGSVEALVDASSGILEDQKALVAFVLLLVGLIVTIGIGTSFGTIPILAVLFVPIASQAGFSPLAIAALIGTAGALGDAGSPASDSTLGPTAGLNVDGKHNHIWDTVVPTFIHFNIPLFIFGWIASLIL</sequence>
<gene>
    <name evidence="9" type="ORF">ACFSW4_10145</name>
</gene>
<accession>A0ABW5QB90</accession>
<evidence type="ECO:0000256" key="6">
    <source>
        <dbReference type="SAM" id="Phobius"/>
    </source>
</evidence>
<feature type="domain" description="Putative Na+/H+ antiporter N-terminal" evidence="8">
    <location>
        <begin position="4"/>
        <end position="86"/>
    </location>
</feature>
<reference evidence="10" key="1">
    <citation type="journal article" date="2019" name="Int. J. Syst. Evol. Microbiol.">
        <title>The Global Catalogue of Microorganisms (GCM) 10K type strain sequencing project: providing services to taxonomists for standard genome sequencing and annotation.</title>
        <authorList>
            <consortium name="The Broad Institute Genomics Platform"/>
            <consortium name="The Broad Institute Genome Sequencing Center for Infectious Disease"/>
            <person name="Wu L."/>
            <person name="Ma J."/>
        </authorList>
    </citation>
    <scope>NUCLEOTIDE SEQUENCE [LARGE SCALE GENOMIC DNA]</scope>
    <source>
        <strain evidence="10">TISTR 1571</strain>
    </source>
</reference>
<keyword evidence="3 6" id="KW-0812">Transmembrane</keyword>
<protein>
    <submittedName>
        <fullName evidence="9">Na+/H+ antiporter family protein</fullName>
    </submittedName>
</protein>
<evidence type="ECO:0000256" key="2">
    <source>
        <dbReference type="ARBA" id="ARBA00022475"/>
    </source>
</evidence>
<feature type="domain" description="Na+/H+ antiporter NhaC-like C-terminal" evidence="7">
    <location>
        <begin position="143"/>
        <end position="431"/>
    </location>
</feature>
<dbReference type="PANTHER" id="PTHR37821:SF1">
    <property type="entry name" value="AMINO ACID TRANSPORTER YUIF-RELATED"/>
    <property type="match status" value="1"/>
</dbReference>
<dbReference type="Pfam" id="PF13726">
    <property type="entry name" value="Na_H_antiport_2"/>
    <property type="match status" value="1"/>
</dbReference>
<evidence type="ECO:0000256" key="3">
    <source>
        <dbReference type="ARBA" id="ARBA00022692"/>
    </source>
</evidence>